<gene>
    <name evidence="1" type="ORF">L6452_07314</name>
</gene>
<dbReference type="Proteomes" id="UP001055879">
    <property type="component" value="Linkage Group LG02"/>
</dbReference>
<comment type="caution">
    <text evidence="1">The sequence shown here is derived from an EMBL/GenBank/DDBJ whole genome shotgun (WGS) entry which is preliminary data.</text>
</comment>
<proteinExistence type="predicted"/>
<sequence>MAAGRQNISRKRYSNHSEEENPSCKIRYNQRTSASGPDLSKHNISPGGRTNDHRRNGYVDGDLGRECCEANGARRSVLPFDYELQDRNKEESVSENGSRSGSTKKRKFSPIVWDRVEKQVRISSKNRILPTSSVLTRSSPPKSLKDFGKLQVVENGRIERCSVDAYSELQISPVESLVSNVSDGQGVSCSLATSTREEHDQEVENEDGEYVEERNLSKSKWAFNDSPRMASDINNSSPESGEFKREGFEAMEEVSSLSTETDHLVAQASGDEQAMKCDDKVPSMGYASSEGDNDECHITDAAEVPVCTVLGPMPSCRNVFEYERLGKISEGTYGVVYKARDKKTGDIVALKKVKMGKEREGFPVTALREINILGSLQHPSIVEVKEVVMDDFNGVYMVMEYIDHELKGYMERMKQPFSQSEVKCLMLQLLEGLSYLHDNWVIHRDLKTSNLLLNDKGGLKICDFGMSRRYGSPIKPYTSLVVTLWYRAPEILLGMKNYTTAVDMWSVGCIMAELLAKKPLFDGNRELEQIDKIFRTLGTPNETIWPGYSKLPGVKPNFVKQQYNSLRKKFPVATFTGSPVLTELGFDLLNKLLTYDPKKRITAEEVLNHGWFRESPLPAENVRICK</sequence>
<evidence type="ECO:0000313" key="2">
    <source>
        <dbReference type="Proteomes" id="UP001055879"/>
    </source>
</evidence>
<accession>A0ACB9EKK8</accession>
<name>A0ACB9EKK8_ARCLA</name>
<keyword evidence="2" id="KW-1185">Reference proteome</keyword>
<dbReference type="EMBL" id="CM042048">
    <property type="protein sequence ID" value="KAI3759464.1"/>
    <property type="molecule type" value="Genomic_DNA"/>
</dbReference>
<organism evidence="1 2">
    <name type="scientific">Arctium lappa</name>
    <name type="common">Greater burdock</name>
    <name type="synonym">Lappa major</name>
    <dbReference type="NCBI Taxonomy" id="4217"/>
    <lineage>
        <taxon>Eukaryota</taxon>
        <taxon>Viridiplantae</taxon>
        <taxon>Streptophyta</taxon>
        <taxon>Embryophyta</taxon>
        <taxon>Tracheophyta</taxon>
        <taxon>Spermatophyta</taxon>
        <taxon>Magnoliopsida</taxon>
        <taxon>eudicotyledons</taxon>
        <taxon>Gunneridae</taxon>
        <taxon>Pentapetalae</taxon>
        <taxon>asterids</taxon>
        <taxon>campanulids</taxon>
        <taxon>Asterales</taxon>
        <taxon>Asteraceae</taxon>
        <taxon>Carduoideae</taxon>
        <taxon>Cardueae</taxon>
        <taxon>Arctiinae</taxon>
        <taxon>Arctium</taxon>
    </lineage>
</organism>
<evidence type="ECO:0000313" key="1">
    <source>
        <dbReference type="EMBL" id="KAI3759464.1"/>
    </source>
</evidence>
<reference evidence="2" key="1">
    <citation type="journal article" date="2022" name="Mol. Ecol. Resour.">
        <title>The genomes of chicory, endive, great burdock and yacon provide insights into Asteraceae palaeo-polyploidization history and plant inulin production.</title>
        <authorList>
            <person name="Fan W."/>
            <person name="Wang S."/>
            <person name="Wang H."/>
            <person name="Wang A."/>
            <person name="Jiang F."/>
            <person name="Liu H."/>
            <person name="Zhao H."/>
            <person name="Xu D."/>
            <person name="Zhang Y."/>
        </authorList>
    </citation>
    <scope>NUCLEOTIDE SEQUENCE [LARGE SCALE GENOMIC DNA]</scope>
    <source>
        <strain evidence="2">cv. Niubang</strain>
    </source>
</reference>
<protein>
    <submittedName>
        <fullName evidence="1">Uncharacterized protein</fullName>
    </submittedName>
</protein>
<reference evidence="1 2" key="2">
    <citation type="journal article" date="2022" name="Mol. Ecol. Resour.">
        <title>The genomes of chicory, endive, great burdock and yacon provide insights into Asteraceae paleo-polyploidization history and plant inulin production.</title>
        <authorList>
            <person name="Fan W."/>
            <person name="Wang S."/>
            <person name="Wang H."/>
            <person name="Wang A."/>
            <person name="Jiang F."/>
            <person name="Liu H."/>
            <person name="Zhao H."/>
            <person name="Xu D."/>
            <person name="Zhang Y."/>
        </authorList>
    </citation>
    <scope>NUCLEOTIDE SEQUENCE [LARGE SCALE GENOMIC DNA]</scope>
    <source>
        <strain evidence="2">cv. Niubang</strain>
    </source>
</reference>